<accession>D7FGR8</accession>
<protein>
    <submittedName>
        <fullName evidence="2">Uncharacterized protein</fullName>
    </submittedName>
</protein>
<name>D7FGR8_ECTSI</name>
<dbReference type="Proteomes" id="UP000002630">
    <property type="component" value="Linkage Group LG29"/>
</dbReference>
<dbReference type="OrthoDB" id="10539325at2759"/>
<dbReference type="eggNOG" id="ENOG502T1WE">
    <property type="taxonomic scope" value="Eukaryota"/>
</dbReference>
<evidence type="ECO:0000313" key="3">
    <source>
        <dbReference type="Proteomes" id="UP000002630"/>
    </source>
</evidence>
<feature type="compositionally biased region" description="Basic and acidic residues" evidence="1">
    <location>
        <begin position="247"/>
        <end position="258"/>
    </location>
</feature>
<feature type="region of interest" description="Disordered" evidence="1">
    <location>
        <begin position="236"/>
        <end position="265"/>
    </location>
</feature>
<dbReference type="AlphaFoldDB" id="D7FGR8"/>
<organism evidence="2 3">
    <name type="scientific">Ectocarpus siliculosus</name>
    <name type="common">Brown alga</name>
    <name type="synonym">Conferva siliculosa</name>
    <dbReference type="NCBI Taxonomy" id="2880"/>
    <lineage>
        <taxon>Eukaryota</taxon>
        <taxon>Sar</taxon>
        <taxon>Stramenopiles</taxon>
        <taxon>Ochrophyta</taxon>
        <taxon>PX clade</taxon>
        <taxon>Phaeophyceae</taxon>
        <taxon>Ectocarpales</taxon>
        <taxon>Ectocarpaceae</taxon>
        <taxon>Ectocarpus</taxon>
    </lineage>
</organism>
<dbReference type="InParanoid" id="D7FGR8"/>
<gene>
    <name evidence="2" type="ORF">Esi_0101_0046</name>
</gene>
<reference evidence="2 3" key="1">
    <citation type="journal article" date="2010" name="Nature">
        <title>The Ectocarpus genome and the independent evolution of multicellularity in brown algae.</title>
        <authorList>
            <person name="Cock J.M."/>
            <person name="Sterck L."/>
            <person name="Rouze P."/>
            <person name="Scornet D."/>
            <person name="Allen A.E."/>
            <person name="Amoutzias G."/>
            <person name="Anthouard V."/>
            <person name="Artiguenave F."/>
            <person name="Aury J.M."/>
            <person name="Badger J.H."/>
            <person name="Beszteri B."/>
            <person name="Billiau K."/>
            <person name="Bonnet E."/>
            <person name="Bothwell J.H."/>
            <person name="Bowler C."/>
            <person name="Boyen C."/>
            <person name="Brownlee C."/>
            <person name="Carrano C.J."/>
            <person name="Charrier B."/>
            <person name="Cho G.Y."/>
            <person name="Coelho S.M."/>
            <person name="Collen J."/>
            <person name="Corre E."/>
            <person name="Da Silva C."/>
            <person name="Delage L."/>
            <person name="Delaroque N."/>
            <person name="Dittami S.M."/>
            <person name="Doulbeau S."/>
            <person name="Elias M."/>
            <person name="Farnham G."/>
            <person name="Gachon C.M."/>
            <person name="Gschloessl B."/>
            <person name="Heesch S."/>
            <person name="Jabbari K."/>
            <person name="Jubin C."/>
            <person name="Kawai H."/>
            <person name="Kimura K."/>
            <person name="Kloareg B."/>
            <person name="Kupper F.C."/>
            <person name="Lang D."/>
            <person name="Le Bail A."/>
            <person name="Leblanc C."/>
            <person name="Lerouge P."/>
            <person name="Lohr M."/>
            <person name="Lopez P.J."/>
            <person name="Martens C."/>
            <person name="Maumus F."/>
            <person name="Michel G."/>
            <person name="Miranda-Saavedra D."/>
            <person name="Morales J."/>
            <person name="Moreau H."/>
            <person name="Motomura T."/>
            <person name="Nagasato C."/>
            <person name="Napoli C.A."/>
            <person name="Nelson D.R."/>
            <person name="Nyvall-Collen P."/>
            <person name="Peters A.F."/>
            <person name="Pommier C."/>
            <person name="Potin P."/>
            <person name="Poulain J."/>
            <person name="Quesneville H."/>
            <person name="Read B."/>
            <person name="Rensing S.A."/>
            <person name="Ritter A."/>
            <person name="Rousvoal S."/>
            <person name="Samanta M."/>
            <person name="Samson G."/>
            <person name="Schroeder D.C."/>
            <person name="Segurens B."/>
            <person name="Strittmatter M."/>
            <person name="Tonon T."/>
            <person name="Tregear J.W."/>
            <person name="Valentin K."/>
            <person name="von Dassow P."/>
            <person name="Yamagishi T."/>
            <person name="Van de Peer Y."/>
            <person name="Wincker P."/>
        </authorList>
    </citation>
    <scope>NUCLEOTIDE SEQUENCE [LARGE SCALE GENOMIC DNA]</scope>
    <source>
        <strain evidence="3">Ec32 / CCAP1310/4</strain>
    </source>
</reference>
<proteinExistence type="predicted"/>
<evidence type="ECO:0000256" key="1">
    <source>
        <dbReference type="SAM" id="MobiDB-lite"/>
    </source>
</evidence>
<sequence>MLVVAPATAAEFVHPPQKRFLIPRTPRRGPPPRELPVSAGQSSRHVVGSGPHHHRRSTARVCGSDGRQQSQGSHAMTASGVDEAAASSPAGAMDRKQLLSKVWKAALSLSALGAAAVATGGATPAEAGIGQDIGGFLLPPQNQPTEIVVGESDKEVSFEDFERALLKGEVARCEFFGPNFDKAIIVLKDGTRALIGEGYPEERAFSDDSPMKVVGLLRNAGVPFTTEFRMAKYSKPKSYKSSETLEAENRQKSEDAVLDRLMGGP</sequence>
<evidence type="ECO:0000313" key="2">
    <source>
        <dbReference type="EMBL" id="CBJ28344.1"/>
    </source>
</evidence>
<feature type="region of interest" description="Disordered" evidence="1">
    <location>
        <begin position="18"/>
        <end position="88"/>
    </location>
</feature>
<dbReference type="EMBL" id="FN649754">
    <property type="protein sequence ID" value="CBJ28344.1"/>
    <property type="molecule type" value="Genomic_DNA"/>
</dbReference>
<keyword evidence="3" id="KW-1185">Reference proteome</keyword>
<feature type="compositionally biased region" description="Polar residues" evidence="1">
    <location>
        <begin position="66"/>
        <end position="76"/>
    </location>
</feature>
<dbReference type="EMBL" id="FN647694">
    <property type="protein sequence ID" value="CBJ28344.1"/>
    <property type="molecule type" value="Genomic_DNA"/>
</dbReference>